<evidence type="ECO:0000313" key="5">
    <source>
        <dbReference type="EMBL" id="QOG25907.1"/>
    </source>
</evidence>
<reference evidence="4 7" key="2">
    <citation type="submission" date="2023-06" db="EMBL/GenBank/DDBJ databases">
        <title>Acute promotion of culturable opportunistic pathogens and persistent increase of antibiotic resistance following antibiotic exposure in mouse gut microbiota.</title>
        <authorList>
            <person name="Li L."/>
            <person name="Wang B."/>
            <person name="Sun Y."/>
            <person name="Wang M."/>
            <person name="Xu H."/>
        </authorList>
    </citation>
    <scope>NUCLEOTIDE SEQUENCE [LARGE SCALE GENOMIC DNA]</scope>
    <source>
        <strain evidence="4 7">CRI2_2</strain>
    </source>
</reference>
<organism evidence="4 7">
    <name type="scientific">Enterococcus gallinarum</name>
    <dbReference type="NCBI Taxonomy" id="1353"/>
    <lineage>
        <taxon>Bacteria</taxon>
        <taxon>Bacillati</taxon>
        <taxon>Bacillota</taxon>
        <taxon>Bacilli</taxon>
        <taxon>Lactobacillales</taxon>
        <taxon>Enterococcaceae</taxon>
        <taxon>Enterococcus</taxon>
    </lineage>
</organism>
<keyword evidence="1" id="KW-0145">Chemotaxis</keyword>
<dbReference type="Proteomes" id="UP000516696">
    <property type="component" value="Chromosome"/>
</dbReference>
<dbReference type="RefSeq" id="WP_103300684.1">
    <property type="nucleotide sequence ID" value="NZ_CAKODH010000007.1"/>
</dbReference>
<dbReference type="InterPro" id="IPR028976">
    <property type="entry name" value="CheC-like_sf"/>
</dbReference>
<dbReference type="GeneID" id="93222554"/>
<reference evidence="5 6" key="1">
    <citation type="submission" date="2020-03" db="EMBL/GenBank/DDBJ databases">
        <title>Characterization of ganglioside-mimicking enterococci.</title>
        <authorList>
            <person name="Patry R.T."/>
            <person name="Nothaft H."/>
            <person name="Bridger R."/>
            <person name="Shajahan A."/>
            <person name="Huynh S."/>
            <person name="Sanchez S."/>
            <person name="Azadi P."/>
            <person name="Cooper K."/>
            <person name="Miller W.G."/>
            <person name="Parker C.T."/>
            <person name="Wells L."/>
            <person name="Szymanski C.M."/>
        </authorList>
    </citation>
    <scope>NUCLEOTIDE SEQUENCE [LARGE SCALE GENOMIC DNA]</scope>
    <source>
        <strain evidence="5 6">EGM181</strain>
    </source>
</reference>
<dbReference type="EMBL" id="CP050485">
    <property type="protein sequence ID" value="QOG25907.1"/>
    <property type="molecule type" value="Genomic_DNA"/>
</dbReference>
<dbReference type="Pfam" id="PF04509">
    <property type="entry name" value="CheC"/>
    <property type="match status" value="1"/>
</dbReference>
<proteinExistence type="predicted"/>
<name>A0A2K3QUU1_ENTGA</name>
<dbReference type="EMBL" id="JASUBT010000008">
    <property type="protein sequence ID" value="MDL4936422.1"/>
    <property type="molecule type" value="Genomic_DNA"/>
</dbReference>
<gene>
    <name evidence="5" type="ORF">EGM181_00680</name>
    <name evidence="4" type="ORF">QRX88_11910</name>
</gene>
<dbReference type="PANTHER" id="PTHR43693">
    <property type="entry name" value="PROTEIN PHOSPHATASE CHEZ"/>
    <property type="match status" value="1"/>
</dbReference>
<feature type="domain" description="CheC-like protein" evidence="3">
    <location>
        <begin position="7"/>
        <end position="41"/>
    </location>
</feature>
<accession>A0A2K3QUU1</accession>
<dbReference type="Proteomes" id="UP001241571">
    <property type="component" value="Unassembled WGS sequence"/>
</dbReference>
<dbReference type="CDD" id="cd17909">
    <property type="entry name" value="CheC_ClassI"/>
    <property type="match status" value="1"/>
</dbReference>
<dbReference type="AlphaFoldDB" id="A0A2K3QUU1"/>
<evidence type="ECO:0000313" key="4">
    <source>
        <dbReference type="EMBL" id="MDL4936422.1"/>
    </source>
</evidence>
<evidence type="ECO:0000259" key="3">
    <source>
        <dbReference type="Pfam" id="PF04509"/>
    </source>
</evidence>
<evidence type="ECO:0000313" key="6">
    <source>
        <dbReference type="Proteomes" id="UP000516696"/>
    </source>
</evidence>
<dbReference type="SUPFAM" id="SSF103039">
    <property type="entry name" value="CheC-like"/>
    <property type="match status" value="1"/>
</dbReference>
<evidence type="ECO:0000313" key="7">
    <source>
        <dbReference type="Proteomes" id="UP001241571"/>
    </source>
</evidence>
<dbReference type="PANTHER" id="PTHR43693:SF1">
    <property type="entry name" value="PROTEIN PHOSPHATASE CHEZ"/>
    <property type="match status" value="1"/>
</dbReference>
<dbReference type="GO" id="GO:0006935">
    <property type="term" value="P:chemotaxis"/>
    <property type="evidence" value="ECO:0007669"/>
    <property type="project" value="UniProtKB-KW"/>
</dbReference>
<dbReference type="GO" id="GO:0016787">
    <property type="term" value="F:hydrolase activity"/>
    <property type="evidence" value="ECO:0007669"/>
    <property type="project" value="UniProtKB-KW"/>
</dbReference>
<keyword evidence="2" id="KW-0378">Hydrolase</keyword>
<protein>
    <submittedName>
        <fullName evidence="4">Chemotaxis protein CheC</fullName>
    </submittedName>
</protein>
<dbReference type="Gene3D" id="3.40.1550.10">
    <property type="entry name" value="CheC-like"/>
    <property type="match status" value="1"/>
</dbReference>
<dbReference type="InterPro" id="IPR050992">
    <property type="entry name" value="CheZ_family_phosphatases"/>
</dbReference>
<sequence>MKYTDLQLDGLKELINIGGGNAATSISKLIAQPISMSVPEVAVLDYQTLYTQIMEEDKEVHAVISSISGTFSGVFLFVLSDVAADRLVHLVMEDATEEMKQSIISELTNIIFNSFLNAISQLLSAELAASLPMARYDFFGAAISSLYLALNQFDDHVLVIRNEFSYEQETLDASLFFIPEEGVLEEIFGTLGI</sequence>
<dbReference type="InterPro" id="IPR007597">
    <property type="entry name" value="CheC"/>
</dbReference>
<evidence type="ECO:0000256" key="1">
    <source>
        <dbReference type="ARBA" id="ARBA00022500"/>
    </source>
</evidence>
<evidence type="ECO:0000256" key="2">
    <source>
        <dbReference type="ARBA" id="ARBA00022801"/>
    </source>
</evidence>